<gene>
    <name evidence="1" type="ORF">CR513_06525</name>
</gene>
<accession>A0A371I2I3</accession>
<dbReference type="EMBL" id="QJKJ01001116">
    <property type="protein sequence ID" value="RDY09154.1"/>
    <property type="molecule type" value="Genomic_DNA"/>
</dbReference>
<organism evidence="1 2">
    <name type="scientific">Mucuna pruriens</name>
    <name type="common">Velvet bean</name>
    <name type="synonym">Dolichos pruriens</name>
    <dbReference type="NCBI Taxonomy" id="157652"/>
    <lineage>
        <taxon>Eukaryota</taxon>
        <taxon>Viridiplantae</taxon>
        <taxon>Streptophyta</taxon>
        <taxon>Embryophyta</taxon>
        <taxon>Tracheophyta</taxon>
        <taxon>Spermatophyta</taxon>
        <taxon>Magnoliopsida</taxon>
        <taxon>eudicotyledons</taxon>
        <taxon>Gunneridae</taxon>
        <taxon>Pentapetalae</taxon>
        <taxon>rosids</taxon>
        <taxon>fabids</taxon>
        <taxon>Fabales</taxon>
        <taxon>Fabaceae</taxon>
        <taxon>Papilionoideae</taxon>
        <taxon>50 kb inversion clade</taxon>
        <taxon>NPAAA clade</taxon>
        <taxon>indigoferoid/millettioid clade</taxon>
        <taxon>Phaseoleae</taxon>
        <taxon>Mucuna</taxon>
    </lineage>
</organism>
<dbReference type="AlphaFoldDB" id="A0A371I2I3"/>
<evidence type="ECO:0000313" key="2">
    <source>
        <dbReference type="Proteomes" id="UP000257109"/>
    </source>
</evidence>
<feature type="non-terminal residue" evidence="1">
    <location>
        <position position="1"/>
    </location>
</feature>
<comment type="caution">
    <text evidence="1">The sequence shown here is derived from an EMBL/GenBank/DDBJ whole genome shotgun (WGS) entry which is preliminary data.</text>
</comment>
<name>A0A371I2I3_MUCPR</name>
<sequence length="103" mass="11554">MAQSIQRKVRQSLEYFGVGSYLGGIRVPPRVVSDKVFIVLLQRTLPLMGLSDEGVKGAKVRNSQKEKKPKWLGGDLENLSRTKACISSLEKRISQLSWTSTDY</sequence>
<reference evidence="1" key="1">
    <citation type="submission" date="2018-05" db="EMBL/GenBank/DDBJ databases">
        <title>Draft genome of Mucuna pruriens seed.</title>
        <authorList>
            <person name="Nnadi N.E."/>
            <person name="Vos R."/>
            <person name="Hasami M.H."/>
            <person name="Devisetty U.K."/>
            <person name="Aguiy J.C."/>
        </authorList>
    </citation>
    <scope>NUCLEOTIDE SEQUENCE [LARGE SCALE GENOMIC DNA]</scope>
    <source>
        <strain evidence="1">JCA_2017</strain>
    </source>
</reference>
<dbReference type="Proteomes" id="UP000257109">
    <property type="component" value="Unassembled WGS sequence"/>
</dbReference>
<keyword evidence="2" id="KW-1185">Reference proteome</keyword>
<protein>
    <submittedName>
        <fullName evidence="1">Uncharacterized protein</fullName>
    </submittedName>
</protein>
<evidence type="ECO:0000313" key="1">
    <source>
        <dbReference type="EMBL" id="RDY09154.1"/>
    </source>
</evidence>
<proteinExistence type="predicted"/>